<evidence type="ECO:0000313" key="1">
    <source>
        <dbReference type="EMBL" id="KAK4498293.1"/>
    </source>
</evidence>
<organism evidence="1 2">
    <name type="scientific">Zasmidium cellare</name>
    <name type="common">Wine cellar mold</name>
    <name type="synonym">Racodium cellare</name>
    <dbReference type="NCBI Taxonomy" id="395010"/>
    <lineage>
        <taxon>Eukaryota</taxon>
        <taxon>Fungi</taxon>
        <taxon>Dikarya</taxon>
        <taxon>Ascomycota</taxon>
        <taxon>Pezizomycotina</taxon>
        <taxon>Dothideomycetes</taxon>
        <taxon>Dothideomycetidae</taxon>
        <taxon>Mycosphaerellales</taxon>
        <taxon>Mycosphaerellaceae</taxon>
        <taxon>Zasmidium</taxon>
    </lineage>
</organism>
<keyword evidence="2" id="KW-1185">Reference proteome</keyword>
<dbReference type="Proteomes" id="UP001305779">
    <property type="component" value="Unassembled WGS sequence"/>
</dbReference>
<sequence length="425" mass="46769">MPHQQNALVRQADPSREATMRQIGLMWYAWQLTRDSPMDSSHTFFHIKDYAFFNNYGVVLYSNNSLNLDYFGHLNVPVKPFTGFVQNGTNAYANLATGASVAPLNASAFPEALLRYRTQLEKYPYLSTGWHLEYPIPGDLLLPFGDFLQKYNLGAIAPTLLAGIGGLGNLLAQPTLYIMKQFTLDMVQRTLTGSQKNAFVNTKVTNVDRSQNNSTTIHITTPTGNKTIHASKLVIAIPPKLEILDPFLDLTDDEYTYLSQFNNSHIWANVVANSGIPQNATLSNVNPAAAIGIPAMPAVFGTAPTTVEDLHIAWYGSAYSIPDWRVKRNIESEFNGWKGREGNVSAKVIASKNHSPYLVVAPLEAAKAGFYDGLVGLQGQKGTYWTGAAWQNYDSSAIWNFTEVEVLPMILGSLNSSSRVSSAGY</sequence>
<dbReference type="EMBL" id="JAXOVC010000008">
    <property type="protein sequence ID" value="KAK4498293.1"/>
    <property type="molecule type" value="Genomic_DNA"/>
</dbReference>
<reference evidence="1 2" key="1">
    <citation type="journal article" date="2023" name="G3 (Bethesda)">
        <title>A chromosome-level genome assembly of Zasmidium syzygii isolated from banana leaves.</title>
        <authorList>
            <person name="van Westerhoven A.C."/>
            <person name="Mehrabi R."/>
            <person name="Talebi R."/>
            <person name="Steentjes M.B.F."/>
            <person name="Corcolon B."/>
            <person name="Chong P.A."/>
            <person name="Kema G.H.J."/>
            <person name="Seidl M.F."/>
        </authorList>
    </citation>
    <scope>NUCLEOTIDE SEQUENCE [LARGE SCALE GENOMIC DNA]</scope>
    <source>
        <strain evidence="1 2">P124</strain>
    </source>
</reference>
<accession>A0ABR0EB72</accession>
<proteinExistence type="predicted"/>
<dbReference type="InterPro" id="IPR036188">
    <property type="entry name" value="FAD/NAD-bd_sf"/>
</dbReference>
<name>A0ABR0EB72_ZASCE</name>
<comment type="caution">
    <text evidence="1">The sequence shown here is derived from an EMBL/GenBank/DDBJ whole genome shotgun (WGS) entry which is preliminary data.</text>
</comment>
<gene>
    <name evidence="1" type="ORF">PRZ48_010951</name>
</gene>
<evidence type="ECO:0008006" key="3">
    <source>
        <dbReference type="Google" id="ProtNLM"/>
    </source>
</evidence>
<evidence type="ECO:0000313" key="2">
    <source>
        <dbReference type="Proteomes" id="UP001305779"/>
    </source>
</evidence>
<protein>
    <recommendedName>
        <fullName evidence="3">Amine oxidase domain-containing protein</fullName>
    </recommendedName>
</protein>
<dbReference type="SUPFAM" id="SSF51905">
    <property type="entry name" value="FAD/NAD(P)-binding domain"/>
    <property type="match status" value="1"/>
</dbReference>
<dbReference type="Gene3D" id="1.10.405.20">
    <property type="match status" value="1"/>
</dbReference>